<proteinExistence type="predicted"/>
<feature type="region of interest" description="Disordered" evidence="1">
    <location>
        <begin position="18"/>
        <end position="39"/>
    </location>
</feature>
<gene>
    <name evidence="2" type="ORF">EWM64_g488</name>
</gene>
<evidence type="ECO:0000313" key="2">
    <source>
        <dbReference type="EMBL" id="TFY83541.1"/>
    </source>
</evidence>
<dbReference type="EMBL" id="SFCI01000023">
    <property type="protein sequence ID" value="TFY83541.1"/>
    <property type="molecule type" value="Genomic_DNA"/>
</dbReference>
<protein>
    <submittedName>
        <fullName evidence="2">Uncharacterized protein</fullName>
    </submittedName>
</protein>
<keyword evidence="3" id="KW-1185">Reference proteome</keyword>
<dbReference type="Proteomes" id="UP000298061">
    <property type="component" value="Unassembled WGS sequence"/>
</dbReference>
<evidence type="ECO:0000313" key="3">
    <source>
        <dbReference type="Proteomes" id="UP000298061"/>
    </source>
</evidence>
<reference evidence="2 3" key="1">
    <citation type="submission" date="2019-02" db="EMBL/GenBank/DDBJ databases">
        <title>Genome sequencing of the rare red list fungi Hericium alpestre (H. flagellum).</title>
        <authorList>
            <person name="Buettner E."/>
            <person name="Kellner H."/>
        </authorList>
    </citation>
    <scope>NUCLEOTIDE SEQUENCE [LARGE SCALE GENOMIC DNA]</scope>
    <source>
        <strain evidence="2 3">DSM 108284</strain>
    </source>
</reference>
<sequence length="90" mass="10124">MPTAISESRILHTDVSIGFPKRPRKHTGGAHPSLEEQKALPDGLYKGKMPLEKGMLPCVDWAGLGVKYYLEVSVLFEQDDMRARVPVRIY</sequence>
<organism evidence="2 3">
    <name type="scientific">Hericium alpestre</name>
    <dbReference type="NCBI Taxonomy" id="135208"/>
    <lineage>
        <taxon>Eukaryota</taxon>
        <taxon>Fungi</taxon>
        <taxon>Dikarya</taxon>
        <taxon>Basidiomycota</taxon>
        <taxon>Agaricomycotina</taxon>
        <taxon>Agaricomycetes</taxon>
        <taxon>Russulales</taxon>
        <taxon>Hericiaceae</taxon>
        <taxon>Hericium</taxon>
    </lineage>
</organism>
<dbReference type="AlphaFoldDB" id="A0A4Z0AB31"/>
<accession>A0A4Z0AB31</accession>
<dbReference type="STRING" id="135208.A0A4Z0AB31"/>
<evidence type="ECO:0000256" key="1">
    <source>
        <dbReference type="SAM" id="MobiDB-lite"/>
    </source>
</evidence>
<dbReference type="OrthoDB" id="3259897at2759"/>
<comment type="caution">
    <text evidence="2">The sequence shown here is derived from an EMBL/GenBank/DDBJ whole genome shotgun (WGS) entry which is preliminary data.</text>
</comment>
<name>A0A4Z0AB31_9AGAM</name>